<feature type="domain" description="Flagellar hook protein FlgE D2" evidence="8">
    <location>
        <begin position="171"/>
        <end position="288"/>
    </location>
</feature>
<dbReference type="Proteomes" id="UP001163440">
    <property type="component" value="Chromosome"/>
</dbReference>
<dbReference type="PANTHER" id="PTHR30435">
    <property type="entry name" value="FLAGELLAR PROTEIN"/>
    <property type="match status" value="1"/>
</dbReference>
<dbReference type="SUPFAM" id="SSF117143">
    <property type="entry name" value="Flagellar hook protein flgE"/>
    <property type="match status" value="1"/>
</dbReference>
<reference evidence="10" key="1">
    <citation type="submission" date="2022-11" db="EMBL/GenBank/DDBJ databases">
        <title>The whole genome sequencing of pests is an important tool to study the evolution of the plant-insect interaction and insecticide resistance.</title>
        <authorList>
            <person name="Kananovich Y."/>
        </authorList>
    </citation>
    <scope>NUCLEOTIDE SEQUENCE</scope>
    <source>
        <strain evidence="10">BSU_Bre_2018</strain>
    </source>
</reference>
<dbReference type="GO" id="GO:0005829">
    <property type="term" value="C:cytosol"/>
    <property type="evidence" value="ECO:0007669"/>
    <property type="project" value="TreeGrafter"/>
</dbReference>
<dbReference type="PROSITE" id="PS00588">
    <property type="entry name" value="FLAGELLA_BB_ROD"/>
    <property type="match status" value="1"/>
</dbReference>
<dbReference type="InterPro" id="IPR010930">
    <property type="entry name" value="Flg_bb/hook_C_dom"/>
</dbReference>
<evidence type="ECO:0000313" key="10">
    <source>
        <dbReference type="EMBL" id="WAI18723.1"/>
    </source>
</evidence>
<evidence type="ECO:0000256" key="1">
    <source>
        <dbReference type="ARBA" id="ARBA00004117"/>
    </source>
</evidence>
<dbReference type="Gene3D" id="2.60.98.20">
    <property type="entry name" value="Flagellar hook protein FlgE"/>
    <property type="match status" value="1"/>
</dbReference>
<evidence type="ECO:0000259" key="7">
    <source>
        <dbReference type="Pfam" id="PF06429"/>
    </source>
</evidence>
<dbReference type="InterPro" id="IPR053967">
    <property type="entry name" value="LlgE_F_G-like_D1"/>
</dbReference>
<dbReference type="NCBIfam" id="TIGR03506">
    <property type="entry name" value="FlgEFG_subfam"/>
    <property type="match status" value="1"/>
</dbReference>
<dbReference type="EMBL" id="CP113406">
    <property type="protein sequence ID" value="WAI18723.1"/>
    <property type="molecule type" value="Genomic_DNA"/>
</dbReference>
<name>A0AAJ5TX39_9GAMM</name>
<comment type="subcellular location">
    <subcellularLocation>
        <location evidence="1 5">Bacterial flagellum basal body</location>
    </subcellularLocation>
</comment>
<dbReference type="InterPro" id="IPR020013">
    <property type="entry name" value="Flagellar_FlgE/F/G"/>
</dbReference>
<sequence>MATIGAVSGLLVNNYNMDIISNNIANASTIGYKTSTPIFFDIFSRSRYSMINQGSGVGILNVIQNFNNGMLVETGRDLDLGIVEDGFFRLLDPQGHVHYTRNGQFLLDENKNIINMQGMYLTGTNKFYSQGNSDDTSNLEPINLNNAYICDGQATSEITLRAILNSSTNSIKNTDDSFDDLSSSANYVIDIYNKEKQKEKLNITFHKKDKNTWQVNVQSNKNSDNQKIKDIDNSFELKFNSDGEMLSNTKFEIYSKNSKYEKIVLDLTGTVEKPEFENSFEKPHQNGYLTGFLKTFNILPKGEIIGTYSNNQTKSIGQILLSKFVNPEKLQHESGSMWSATRESGQENVGIAGDEGFGVISQRTLEASNVDLNKELINMIIAQRNYQSNAQSFKAEDKIISTLINLK</sequence>
<keyword evidence="10" id="KW-0282">Flagellum</keyword>
<organism evidence="10 11">
    <name type="scientific">Buchnera aphidicola</name>
    <name type="common">Brevicoryne brassicae</name>
    <dbReference type="NCBI Taxonomy" id="911343"/>
    <lineage>
        <taxon>Bacteria</taxon>
        <taxon>Pseudomonadati</taxon>
        <taxon>Pseudomonadota</taxon>
        <taxon>Gammaproteobacteria</taxon>
        <taxon>Enterobacterales</taxon>
        <taxon>Erwiniaceae</taxon>
        <taxon>Buchnera</taxon>
    </lineage>
</organism>
<evidence type="ECO:0000256" key="2">
    <source>
        <dbReference type="ARBA" id="ARBA00009677"/>
    </source>
</evidence>
<dbReference type="Pfam" id="PF06429">
    <property type="entry name" value="Flg_bbr_C"/>
    <property type="match status" value="1"/>
</dbReference>
<feature type="domain" description="Flagellar basal-body/hook protein C-terminal" evidence="7">
    <location>
        <begin position="362"/>
        <end position="406"/>
    </location>
</feature>
<accession>A0AAJ5TX39</accession>
<feature type="domain" description="Flagellar hook protein FlgE/F/G-like D1" evidence="9">
    <location>
        <begin position="84"/>
        <end position="123"/>
    </location>
</feature>
<feature type="domain" description="Flagellar basal body rod protein N-terminal" evidence="6">
    <location>
        <begin position="6"/>
        <end position="33"/>
    </location>
</feature>
<comment type="function">
    <text evidence="5">A flexible structure which links the flagellar filament to the drive apparatus in the basal body.</text>
</comment>
<keyword evidence="10" id="KW-0966">Cell projection</keyword>
<dbReference type="InterPro" id="IPR019776">
    <property type="entry name" value="Flagellar_basal_body_rod_CS"/>
</dbReference>
<dbReference type="InterPro" id="IPR011491">
    <property type="entry name" value="FlgE_D2"/>
</dbReference>
<dbReference type="GO" id="GO:0009425">
    <property type="term" value="C:bacterial-type flagellum basal body"/>
    <property type="evidence" value="ECO:0007669"/>
    <property type="project" value="UniProtKB-SubCell"/>
</dbReference>
<evidence type="ECO:0000256" key="5">
    <source>
        <dbReference type="RuleBase" id="RU362116"/>
    </source>
</evidence>
<dbReference type="Pfam" id="PF07559">
    <property type="entry name" value="FlgE_D2"/>
    <property type="match status" value="1"/>
</dbReference>
<evidence type="ECO:0000259" key="6">
    <source>
        <dbReference type="Pfam" id="PF00460"/>
    </source>
</evidence>
<protein>
    <recommendedName>
        <fullName evidence="3 5">Flagellar hook protein FlgE</fullName>
    </recommendedName>
</protein>
<dbReference type="InterPro" id="IPR001444">
    <property type="entry name" value="Flag_bb_rod_N"/>
</dbReference>
<dbReference type="InterPro" id="IPR037058">
    <property type="entry name" value="Falgellar_hook_FlgE_sf"/>
</dbReference>
<dbReference type="GO" id="GO:0009424">
    <property type="term" value="C:bacterial-type flagellum hook"/>
    <property type="evidence" value="ECO:0007669"/>
    <property type="project" value="TreeGrafter"/>
</dbReference>
<dbReference type="InterPro" id="IPR037925">
    <property type="entry name" value="FlgE/F/G-like"/>
</dbReference>
<proteinExistence type="inferred from homology"/>
<keyword evidence="10" id="KW-0969">Cilium</keyword>
<gene>
    <name evidence="10" type="ORF">OW720_01750</name>
</gene>
<dbReference type="Pfam" id="PF00460">
    <property type="entry name" value="Flg_bb_rod"/>
    <property type="match status" value="1"/>
</dbReference>
<evidence type="ECO:0000313" key="11">
    <source>
        <dbReference type="Proteomes" id="UP001163440"/>
    </source>
</evidence>
<evidence type="ECO:0000259" key="8">
    <source>
        <dbReference type="Pfam" id="PF07559"/>
    </source>
</evidence>
<dbReference type="PANTHER" id="PTHR30435:SF1">
    <property type="entry name" value="FLAGELLAR HOOK PROTEIN FLGE"/>
    <property type="match status" value="1"/>
</dbReference>
<evidence type="ECO:0000256" key="3">
    <source>
        <dbReference type="ARBA" id="ARBA00019015"/>
    </source>
</evidence>
<dbReference type="GO" id="GO:0071978">
    <property type="term" value="P:bacterial-type flagellum-dependent swarming motility"/>
    <property type="evidence" value="ECO:0007669"/>
    <property type="project" value="TreeGrafter"/>
</dbReference>
<comment type="similarity">
    <text evidence="2 5">Belongs to the flagella basal body rod proteins family.</text>
</comment>
<dbReference type="AlphaFoldDB" id="A0AAJ5TX39"/>
<evidence type="ECO:0000256" key="4">
    <source>
        <dbReference type="ARBA" id="ARBA00023143"/>
    </source>
</evidence>
<keyword evidence="4 5" id="KW-0975">Bacterial flagellum</keyword>
<dbReference type="Pfam" id="PF22692">
    <property type="entry name" value="LlgE_F_G_D1"/>
    <property type="match status" value="1"/>
</dbReference>
<dbReference type="RefSeq" id="WP_158365729.1">
    <property type="nucleotide sequence ID" value="NZ_CP034882.1"/>
</dbReference>
<evidence type="ECO:0000259" key="9">
    <source>
        <dbReference type="Pfam" id="PF22692"/>
    </source>
</evidence>